<comment type="caution">
    <text evidence="2">The sequence shown here is derived from an EMBL/GenBank/DDBJ whole genome shotgun (WGS) entry which is preliminary data.</text>
</comment>
<accession>A0ABR3EN84</accession>
<reference evidence="2 3" key="1">
    <citation type="submission" date="2024-02" db="EMBL/GenBank/DDBJ databases">
        <title>A draft genome for the cacao thread blight pathogen Marasmius crinis-equi.</title>
        <authorList>
            <person name="Cohen S.P."/>
            <person name="Baruah I.K."/>
            <person name="Amoako-Attah I."/>
            <person name="Bukari Y."/>
            <person name="Meinhardt L.W."/>
            <person name="Bailey B.A."/>
        </authorList>
    </citation>
    <scope>NUCLEOTIDE SEQUENCE [LARGE SCALE GENOMIC DNA]</scope>
    <source>
        <strain evidence="2 3">GH-76</strain>
    </source>
</reference>
<keyword evidence="3" id="KW-1185">Reference proteome</keyword>
<evidence type="ECO:0000313" key="2">
    <source>
        <dbReference type="EMBL" id="KAL0564290.1"/>
    </source>
</evidence>
<protein>
    <submittedName>
        <fullName evidence="2">Uncharacterized protein</fullName>
    </submittedName>
</protein>
<dbReference type="Proteomes" id="UP001465976">
    <property type="component" value="Unassembled WGS sequence"/>
</dbReference>
<gene>
    <name evidence="2" type="ORF">V5O48_017761</name>
</gene>
<evidence type="ECO:0000256" key="1">
    <source>
        <dbReference type="SAM" id="MobiDB-lite"/>
    </source>
</evidence>
<sequence>WVLPANIPACRIMRLAHICVNALDSDDGTKSAKGGYAKVSKSSKHLNNST</sequence>
<proteinExistence type="predicted"/>
<name>A0ABR3EN84_9AGAR</name>
<evidence type="ECO:0000313" key="3">
    <source>
        <dbReference type="Proteomes" id="UP001465976"/>
    </source>
</evidence>
<dbReference type="EMBL" id="JBAHYK010002877">
    <property type="protein sequence ID" value="KAL0564290.1"/>
    <property type="molecule type" value="Genomic_DNA"/>
</dbReference>
<organism evidence="2 3">
    <name type="scientific">Marasmius crinis-equi</name>
    <dbReference type="NCBI Taxonomy" id="585013"/>
    <lineage>
        <taxon>Eukaryota</taxon>
        <taxon>Fungi</taxon>
        <taxon>Dikarya</taxon>
        <taxon>Basidiomycota</taxon>
        <taxon>Agaricomycotina</taxon>
        <taxon>Agaricomycetes</taxon>
        <taxon>Agaricomycetidae</taxon>
        <taxon>Agaricales</taxon>
        <taxon>Marasmiineae</taxon>
        <taxon>Marasmiaceae</taxon>
        <taxon>Marasmius</taxon>
    </lineage>
</organism>
<feature type="region of interest" description="Disordered" evidence="1">
    <location>
        <begin position="24"/>
        <end position="50"/>
    </location>
</feature>
<feature type="non-terminal residue" evidence="2">
    <location>
        <position position="1"/>
    </location>
</feature>